<accession>A0ABW8KWY0</accession>
<feature type="compositionally biased region" description="Low complexity" evidence="1">
    <location>
        <begin position="22"/>
        <end position="32"/>
    </location>
</feature>
<evidence type="ECO:0008006" key="5">
    <source>
        <dbReference type="Google" id="ProtNLM"/>
    </source>
</evidence>
<dbReference type="InterPro" id="IPR024079">
    <property type="entry name" value="MetalloPept_cat_dom_sf"/>
</dbReference>
<name>A0ABW8KWY0_9GAMM</name>
<evidence type="ECO:0000313" key="3">
    <source>
        <dbReference type="EMBL" id="MFK3863395.1"/>
    </source>
</evidence>
<proteinExistence type="predicted"/>
<feature type="region of interest" description="Disordered" evidence="1">
    <location>
        <begin position="22"/>
        <end position="49"/>
    </location>
</feature>
<gene>
    <name evidence="3" type="ORF">ACI2JU_05835</name>
</gene>
<keyword evidence="2" id="KW-0732">Signal</keyword>
<evidence type="ECO:0000256" key="1">
    <source>
        <dbReference type="SAM" id="MobiDB-lite"/>
    </source>
</evidence>
<keyword evidence="4" id="KW-1185">Reference proteome</keyword>
<feature type="chain" id="PRO_5047385418" description="Peptidase M10 metallopeptidase domain-containing protein" evidence="2">
    <location>
        <begin position="25"/>
        <end position="354"/>
    </location>
</feature>
<evidence type="ECO:0000313" key="4">
    <source>
        <dbReference type="Proteomes" id="UP001620262"/>
    </source>
</evidence>
<feature type="signal peptide" evidence="2">
    <location>
        <begin position="1"/>
        <end position="24"/>
    </location>
</feature>
<dbReference type="Proteomes" id="UP001620262">
    <property type="component" value="Unassembled WGS sequence"/>
</dbReference>
<dbReference type="SUPFAM" id="SSF55486">
    <property type="entry name" value="Metalloproteases ('zincins'), catalytic domain"/>
    <property type="match status" value="1"/>
</dbReference>
<evidence type="ECO:0000256" key="2">
    <source>
        <dbReference type="SAM" id="SignalP"/>
    </source>
</evidence>
<feature type="compositionally biased region" description="Polar residues" evidence="1">
    <location>
        <begin position="40"/>
        <end position="49"/>
    </location>
</feature>
<dbReference type="Gene3D" id="3.40.390.10">
    <property type="entry name" value="Collagenase (Catalytic Domain)"/>
    <property type="match status" value="1"/>
</dbReference>
<comment type="caution">
    <text evidence="3">The sequence shown here is derived from an EMBL/GenBank/DDBJ whole genome shotgun (WGS) entry which is preliminary data.</text>
</comment>
<organism evidence="3 4">
    <name type="scientific">Pseudoalteromonas rhizosphaerae</name>
    <dbReference type="NCBI Taxonomy" id="2518973"/>
    <lineage>
        <taxon>Bacteria</taxon>
        <taxon>Pseudomonadati</taxon>
        <taxon>Pseudomonadota</taxon>
        <taxon>Gammaproteobacteria</taxon>
        <taxon>Alteromonadales</taxon>
        <taxon>Pseudoalteromonadaceae</taxon>
        <taxon>Pseudoalteromonas</taxon>
    </lineage>
</organism>
<protein>
    <recommendedName>
        <fullName evidence="5">Peptidase M10 metallopeptidase domain-containing protein</fullName>
    </recommendedName>
</protein>
<dbReference type="EMBL" id="JBJDOT010000005">
    <property type="protein sequence ID" value="MFK3863395.1"/>
    <property type="molecule type" value="Genomic_DNA"/>
</dbReference>
<reference evidence="3 4" key="1">
    <citation type="submission" date="2024-11" db="EMBL/GenBank/DDBJ databases">
        <title>The Natural Products Discovery Center: Release of the First 8490 Sequenced Strains for Exploring Actinobacteria Biosynthetic Diversity.</title>
        <authorList>
            <person name="Kalkreuter E."/>
            <person name="Kautsar S.A."/>
            <person name="Yang D."/>
            <person name="Bader C.D."/>
            <person name="Teijaro C.N."/>
            <person name="Fluegel L."/>
            <person name="Davis C.M."/>
            <person name="Simpson J.R."/>
            <person name="Lauterbach L."/>
            <person name="Steele A.D."/>
            <person name="Gui C."/>
            <person name="Meng S."/>
            <person name="Li G."/>
            <person name="Viehrig K."/>
            <person name="Ye F."/>
            <person name="Su P."/>
            <person name="Kiefer A.F."/>
            <person name="Nichols A."/>
            <person name="Cepeda A.J."/>
            <person name="Yan W."/>
            <person name="Fan B."/>
            <person name="Jiang Y."/>
            <person name="Adhikari A."/>
            <person name="Zheng C.-J."/>
            <person name="Schuster L."/>
            <person name="Cowan T.M."/>
            <person name="Smanski M.J."/>
            <person name="Chevrette M.G."/>
            <person name="De Carvalho L.P.S."/>
            <person name="Shen B."/>
        </authorList>
    </citation>
    <scope>NUCLEOTIDE SEQUENCE [LARGE SCALE GENOMIC DNA]</scope>
    <source>
        <strain evidence="3 4">NPDC078403</strain>
    </source>
</reference>
<dbReference type="RefSeq" id="WP_404674960.1">
    <property type="nucleotide sequence ID" value="NZ_JBJDOT010000005.1"/>
</dbReference>
<dbReference type="PROSITE" id="PS51257">
    <property type="entry name" value="PROKAR_LIPOPROTEIN"/>
    <property type="match status" value="1"/>
</dbReference>
<sequence>MRKFMPMLYAFAAVTLTGCNSEQATEQPTKQTTEQETKQNDWTPLNVNSQNMTENNSFAVEIPLSDNRRALRVTALPKGCLIASSALNVNGDTLITDKSSANKHLWRTNKLSDLGLFVLEGVAAEITQMTFKPVPCDSFSKDTIAKSINIELLVSAMPANPSINVKFALSSVIASEIDVESLSILIGLELDLNVNVTEVEFIDDAAIIMKSTHDLTPLANILSQLKSKDEDTISVVIGKCVKQQTGFGLQNLAGFTPRIPGGAGVADGIFVSPTNCAFPQSAPGTINEIARLTAHEIGHFLGLAHPVEANGTEDDLTSTTVNNLMHRVPLAATAKGLTLEQTQRILAHPFVIDL</sequence>